<accession>A0A5D3WHQ4</accession>
<keyword evidence="1" id="KW-1133">Transmembrane helix</keyword>
<feature type="transmembrane region" description="Helical" evidence="1">
    <location>
        <begin position="54"/>
        <end position="76"/>
    </location>
</feature>
<dbReference type="OrthoDB" id="9342495at2"/>
<evidence type="ECO:0000313" key="3">
    <source>
        <dbReference type="Proteomes" id="UP000324159"/>
    </source>
</evidence>
<dbReference type="AlphaFoldDB" id="A0A5D3WHQ4"/>
<name>A0A5D3WHQ4_9BACT</name>
<dbReference type="Pfam" id="PF02667">
    <property type="entry name" value="SCFA_trans"/>
    <property type="match status" value="1"/>
</dbReference>
<keyword evidence="3" id="KW-1185">Reference proteome</keyword>
<feature type="transmembrane region" description="Helical" evidence="1">
    <location>
        <begin position="452"/>
        <end position="474"/>
    </location>
</feature>
<feature type="transmembrane region" description="Helical" evidence="1">
    <location>
        <begin position="97"/>
        <end position="124"/>
    </location>
</feature>
<dbReference type="EMBL" id="VNIB01000020">
    <property type="protein sequence ID" value="TYO95243.1"/>
    <property type="molecule type" value="Genomic_DNA"/>
</dbReference>
<dbReference type="GO" id="GO:0005886">
    <property type="term" value="C:plasma membrane"/>
    <property type="evidence" value="ECO:0007669"/>
    <property type="project" value="TreeGrafter"/>
</dbReference>
<feature type="transmembrane region" description="Helical" evidence="1">
    <location>
        <begin position="181"/>
        <end position="202"/>
    </location>
</feature>
<keyword evidence="1" id="KW-0812">Transmembrane</keyword>
<feature type="transmembrane region" description="Helical" evidence="1">
    <location>
        <begin position="21"/>
        <end position="42"/>
    </location>
</feature>
<feature type="transmembrane region" description="Helical" evidence="1">
    <location>
        <begin position="277"/>
        <end position="298"/>
    </location>
</feature>
<dbReference type="PANTHER" id="PTHR41983">
    <property type="entry name" value="SHORT-CHAIN FATTY ACID TRANSPORTER-RELATED"/>
    <property type="match status" value="1"/>
</dbReference>
<evidence type="ECO:0000313" key="2">
    <source>
        <dbReference type="EMBL" id="TYO95243.1"/>
    </source>
</evidence>
<proteinExistence type="predicted"/>
<feature type="transmembrane region" description="Helical" evidence="1">
    <location>
        <begin position="144"/>
        <end position="169"/>
    </location>
</feature>
<gene>
    <name evidence="2" type="ORF">EDC39_1207</name>
</gene>
<feature type="transmembrane region" description="Helical" evidence="1">
    <location>
        <begin position="344"/>
        <end position="368"/>
    </location>
</feature>
<dbReference type="RefSeq" id="WP_148897161.1">
    <property type="nucleotide sequence ID" value="NZ_VNIB01000020.1"/>
</dbReference>
<organism evidence="2 3">
    <name type="scientific">Geothermobacter ehrlichii</name>
    <dbReference type="NCBI Taxonomy" id="213224"/>
    <lineage>
        <taxon>Bacteria</taxon>
        <taxon>Pseudomonadati</taxon>
        <taxon>Thermodesulfobacteriota</taxon>
        <taxon>Desulfuromonadia</taxon>
        <taxon>Desulfuromonadales</taxon>
        <taxon>Geothermobacteraceae</taxon>
        <taxon>Geothermobacter</taxon>
    </lineage>
</organism>
<dbReference type="Proteomes" id="UP000324159">
    <property type="component" value="Unassembled WGS sequence"/>
</dbReference>
<comment type="caution">
    <text evidence="2">The sequence shown here is derived from an EMBL/GenBank/DDBJ whole genome shotgun (WGS) entry which is preliminary data.</text>
</comment>
<dbReference type="InterPro" id="IPR006160">
    <property type="entry name" value="SCFA_transpt_AtoE"/>
</dbReference>
<dbReference type="PANTHER" id="PTHR41983:SF2">
    <property type="entry name" value="SHORT-CHAIN FATTY ACID TRANSPORTER-RELATED"/>
    <property type="match status" value="1"/>
</dbReference>
<evidence type="ECO:0000256" key="1">
    <source>
        <dbReference type="SAM" id="Phobius"/>
    </source>
</evidence>
<keyword evidence="1" id="KW-0472">Membrane</keyword>
<reference evidence="2 3" key="1">
    <citation type="submission" date="2019-07" db="EMBL/GenBank/DDBJ databases">
        <title>Genomic Encyclopedia of Type Strains, Phase IV (KMG-IV): sequencing the most valuable type-strain genomes for metagenomic binning, comparative biology and taxonomic classification.</title>
        <authorList>
            <person name="Goeker M."/>
        </authorList>
    </citation>
    <scope>NUCLEOTIDE SEQUENCE [LARGE SCALE GENOMIC DNA]</scope>
    <source>
        <strain evidence="2 3">SS015</strain>
    </source>
</reference>
<sequence length="475" mass="51601">MLKKTANFFAKTMERYMPDPFIFAALLTMLVYAMALIFTQTAPVPLVDMWANGLWSLLKFTMQVSITLVFSGAVIRTKPVEAALRSASRLATTPTKAYFLTALLSGIGSLFSWAAGLFVGAFVAKEMAKNIRGCHYPLLVASGYAGFMIWHMGYSSSVGLVVATPGHFLEQLCGIIPTSQTIFAPFNIITALFLLVTIPWIMSRLAPDHEDIQEVDPTIINGYSIDGESVDPSLINEHSTEDIAEGKQPAKLQAKNAAPAGVAVEKWEWTPSDWLEHARIICLALGIGGLIYIVRYYLGGGGLNMNSMNMSLMVLALLLSRTPKEFIHNCVESGKSLGPIVMQFPLYGGIMGMMVKSGLAVVIAGWFVAMSTETTLPFWSFVSGGLINFFVPSGGSQWAVQGPIMLEAAKQMGVDMARVAMAVAWGDQWTNMIQPFWALPLLAIAGMKAKDIMGYCVMALIWGGIVFGLAITFMP</sequence>
<protein>
    <submittedName>
        <fullName evidence="2">Short-chain fatty acids transporter</fullName>
    </submittedName>
</protein>
<feature type="transmembrane region" description="Helical" evidence="1">
    <location>
        <begin position="374"/>
        <end position="391"/>
    </location>
</feature>